<accession>A0AC61QNR1</accession>
<dbReference type="EMBL" id="SRZC01000017">
    <property type="protein sequence ID" value="TGX81413.1"/>
    <property type="molecule type" value="Genomic_DNA"/>
</dbReference>
<keyword evidence="2" id="KW-1185">Reference proteome</keyword>
<protein>
    <submittedName>
        <fullName evidence="1">Uncharacterized protein</fullName>
    </submittedName>
</protein>
<gene>
    <name evidence="1" type="ORF">E5358_10560</name>
</gene>
<comment type="caution">
    <text evidence="1">The sequence shown here is derived from an EMBL/GenBank/DDBJ whole genome shotgun (WGS) entry which is preliminary data.</text>
</comment>
<name>A0AC61QNR1_9BACT</name>
<reference evidence="1" key="1">
    <citation type="submission" date="2019-04" db="EMBL/GenBank/DDBJ databases">
        <title>Microbes associate with the intestines of laboratory mice.</title>
        <authorList>
            <person name="Navarre W."/>
            <person name="Wong E."/>
            <person name="Huang K."/>
            <person name="Tropini C."/>
            <person name="Ng K."/>
            <person name="Yu B."/>
        </authorList>
    </citation>
    <scope>NUCLEOTIDE SEQUENCE</scope>
    <source>
        <strain evidence="1">NM73_A23</strain>
    </source>
</reference>
<evidence type="ECO:0000313" key="2">
    <source>
        <dbReference type="Proteomes" id="UP000308886"/>
    </source>
</evidence>
<dbReference type="Proteomes" id="UP000308886">
    <property type="component" value="Unassembled WGS sequence"/>
</dbReference>
<sequence>MVNAIYQKMNKLHNIIMYILSLTVISSCIEINGSGYLRLTAEEKSHIKVCTSPLDCVSNDGNLYTVTVEQVKEYVKNKPKVLVYSYLPFCPASQNPAEVKEYCDKNGFDFLVISSVYDGLLPVPRTFTFPVFVIDLTPYETDNFQKYGDEFYSALTNDDSENRQISSCHLFQNGI</sequence>
<proteinExistence type="predicted"/>
<organism evidence="1 2">
    <name type="scientific">Palleniella muris</name>
    <dbReference type="NCBI Taxonomy" id="3038145"/>
    <lineage>
        <taxon>Bacteria</taxon>
        <taxon>Pseudomonadati</taxon>
        <taxon>Bacteroidota</taxon>
        <taxon>Bacteroidia</taxon>
        <taxon>Bacteroidales</taxon>
        <taxon>Prevotellaceae</taxon>
        <taxon>Palleniella</taxon>
    </lineage>
</organism>
<evidence type="ECO:0000313" key="1">
    <source>
        <dbReference type="EMBL" id="TGX81413.1"/>
    </source>
</evidence>